<evidence type="ECO:0000256" key="4">
    <source>
        <dbReference type="ARBA" id="ARBA00022692"/>
    </source>
</evidence>
<dbReference type="EMBL" id="WCRS01000003">
    <property type="protein sequence ID" value="KAB4476701.1"/>
    <property type="molecule type" value="Genomic_DNA"/>
</dbReference>
<dbReference type="Pfam" id="PF01757">
    <property type="entry name" value="Acyl_transf_3"/>
    <property type="match status" value="1"/>
</dbReference>
<evidence type="ECO:0000256" key="3">
    <source>
        <dbReference type="ARBA" id="ARBA00022475"/>
    </source>
</evidence>
<feature type="transmembrane region" description="Helical" evidence="7">
    <location>
        <begin position="256"/>
        <end position="276"/>
    </location>
</feature>
<evidence type="ECO:0000259" key="8">
    <source>
        <dbReference type="Pfam" id="PF01757"/>
    </source>
</evidence>
<evidence type="ECO:0000313" key="10">
    <source>
        <dbReference type="Proteomes" id="UP000488521"/>
    </source>
</evidence>
<dbReference type="Proteomes" id="UP000488521">
    <property type="component" value="Unassembled WGS sequence"/>
</dbReference>
<feature type="transmembrane region" description="Helical" evidence="7">
    <location>
        <begin position="201"/>
        <end position="218"/>
    </location>
</feature>
<evidence type="ECO:0000256" key="2">
    <source>
        <dbReference type="ARBA" id="ARBA00007400"/>
    </source>
</evidence>
<reference evidence="9 10" key="1">
    <citation type="journal article" date="2019" name="Nat. Med.">
        <title>A library of human gut bacterial isolates paired with longitudinal multiomics data enables mechanistic microbiome research.</title>
        <authorList>
            <person name="Poyet M."/>
            <person name="Groussin M."/>
            <person name="Gibbons S.M."/>
            <person name="Avila-Pacheco J."/>
            <person name="Jiang X."/>
            <person name="Kearney S.M."/>
            <person name="Perrotta A.R."/>
            <person name="Berdy B."/>
            <person name="Zhao S."/>
            <person name="Lieberman T.D."/>
            <person name="Swanson P.K."/>
            <person name="Smith M."/>
            <person name="Roesemann S."/>
            <person name="Alexander J.E."/>
            <person name="Rich S.A."/>
            <person name="Livny J."/>
            <person name="Vlamakis H."/>
            <person name="Clish C."/>
            <person name="Bullock K."/>
            <person name="Deik A."/>
            <person name="Scott J."/>
            <person name="Pierce K.A."/>
            <person name="Xavier R.J."/>
            <person name="Alm E.J."/>
        </authorList>
    </citation>
    <scope>NUCLEOTIDE SEQUENCE [LARGE SCALE GENOMIC DNA]</scope>
    <source>
        <strain evidence="9 10">BIOML-A156</strain>
    </source>
</reference>
<keyword evidence="4 7" id="KW-0812">Transmembrane</keyword>
<comment type="caution">
    <text evidence="9">The sequence shown here is derived from an EMBL/GenBank/DDBJ whole genome shotgun (WGS) entry which is preliminary data.</text>
</comment>
<keyword evidence="5 7" id="KW-1133">Transmembrane helix</keyword>
<dbReference type="GO" id="GO:0005886">
    <property type="term" value="C:plasma membrane"/>
    <property type="evidence" value="ECO:0007669"/>
    <property type="project" value="UniProtKB-SubCell"/>
</dbReference>
<feature type="domain" description="Acyltransferase 3" evidence="8">
    <location>
        <begin position="10"/>
        <end position="338"/>
    </location>
</feature>
<evidence type="ECO:0000256" key="6">
    <source>
        <dbReference type="ARBA" id="ARBA00023136"/>
    </source>
</evidence>
<feature type="transmembrane region" description="Helical" evidence="7">
    <location>
        <begin position="288"/>
        <end position="308"/>
    </location>
</feature>
<feature type="transmembrane region" description="Helical" evidence="7">
    <location>
        <begin position="320"/>
        <end position="340"/>
    </location>
</feature>
<keyword evidence="9" id="KW-0012">Acyltransferase</keyword>
<dbReference type="GO" id="GO:0009246">
    <property type="term" value="P:enterobacterial common antigen biosynthetic process"/>
    <property type="evidence" value="ECO:0007669"/>
    <property type="project" value="TreeGrafter"/>
</dbReference>
<dbReference type="PANTHER" id="PTHR40074">
    <property type="entry name" value="O-ACETYLTRANSFERASE WECH"/>
    <property type="match status" value="1"/>
</dbReference>
<sequence length="356" mass="41066">MNNKEIISLSMDRLRFPLICGVVFIHNQLKGDISISGQSLSIPDVPWYEAVINLFSYVIPCIAVPIFFIVSGYLFFKEGTFNEKLYLTKIKKRFWSLLIPYVLWNTLCLLIFIFVRIPALHGLFPNVSLEEVTLPKVLSGYWACEGNGFPFDFPLWYVRELILMVIISPLLYVVVKKMRVCFFIPIVICMFFSLCPKEFGFTLNACFFFSLGLYTRLFSHVIEYVERLNFIKYLYFLLIAADLYTVTLGLPVNHYIHLLVIFSGILTVFNYVFISVKKGKNGCLFKEEVFFIYASHGLFIAFLQKAVLKIMRPITEVEFLAIYFLVPILTITISIGMYGCMKRVTPKVLSILVGGR</sequence>
<feature type="transmembrane region" description="Helical" evidence="7">
    <location>
        <begin position="180"/>
        <end position="195"/>
    </location>
</feature>
<organism evidence="9 10">
    <name type="scientific">Bacteroides thetaiotaomicron</name>
    <dbReference type="NCBI Taxonomy" id="818"/>
    <lineage>
        <taxon>Bacteria</taxon>
        <taxon>Pseudomonadati</taxon>
        <taxon>Bacteroidota</taxon>
        <taxon>Bacteroidia</taxon>
        <taxon>Bacteroidales</taxon>
        <taxon>Bacteroidaceae</taxon>
        <taxon>Bacteroides</taxon>
    </lineage>
</organism>
<keyword evidence="6 7" id="KW-0472">Membrane</keyword>
<comment type="similarity">
    <text evidence="2">Belongs to the acyltransferase 3 family.</text>
</comment>
<dbReference type="PANTHER" id="PTHR40074:SF2">
    <property type="entry name" value="O-ACETYLTRANSFERASE WECH"/>
    <property type="match status" value="1"/>
</dbReference>
<feature type="transmembrane region" description="Helical" evidence="7">
    <location>
        <begin position="97"/>
        <end position="119"/>
    </location>
</feature>
<comment type="subcellular location">
    <subcellularLocation>
        <location evidence="1">Cell membrane</location>
        <topology evidence="1">Multi-pass membrane protein</topology>
    </subcellularLocation>
</comment>
<evidence type="ECO:0000256" key="1">
    <source>
        <dbReference type="ARBA" id="ARBA00004651"/>
    </source>
</evidence>
<evidence type="ECO:0000256" key="7">
    <source>
        <dbReference type="SAM" id="Phobius"/>
    </source>
</evidence>
<dbReference type="AlphaFoldDB" id="A0A6I0SKN9"/>
<dbReference type="GO" id="GO:0016413">
    <property type="term" value="F:O-acetyltransferase activity"/>
    <property type="evidence" value="ECO:0007669"/>
    <property type="project" value="TreeGrafter"/>
</dbReference>
<feature type="transmembrane region" description="Helical" evidence="7">
    <location>
        <begin position="54"/>
        <end position="76"/>
    </location>
</feature>
<protein>
    <submittedName>
        <fullName evidence="9">Acyltransferase</fullName>
    </submittedName>
</protein>
<accession>A0A6I0SKN9</accession>
<name>A0A6I0SKN9_BACT4</name>
<proteinExistence type="inferred from homology"/>
<keyword evidence="3" id="KW-1003">Cell membrane</keyword>
<keyword evidence="9" id="KW-0808">Transferase</keyword>
<feature type="transmembrane region" description="Helical" evidence="7">
    <location>
        <begin position="230"/>
        <end position="250"/>
    </location>
</feature>
<feature type="transmembrane region" description="Helical" evidence="7">
    <location>
        <begin position="156"/>
        <end position="175"/>
    </location>
</feature>
<evidence type="ECO:0000313" key="9">
    <source>
        <dbReference type="EMBL" id="KAB4476701.1"/>
    </source>
</evidence>
<dbReference type="InterPro" id="IPR002656">
    <property type="entry name" value="Acyl_transf_3_dom"/>
</dbReference>
<gene>
    <name evidence="9" type="ORF">GAN59_05835</name>
</gene>
<evidence type="ECO:0000256" key="5">
    <source>
        <dbReference type="ARBA" id="ARBA00022989"/>
    </source>
</evidence>